<dbReference type="PROSITE" id="PS51462">
    <property type="entry name" value="NUDIX"/>
    <property type="match status" value="1"/>
</dbReference>
<evidence type="ECO:0000259" key="10">
    <source>
        <dbReference type="PROSITE" id="PS51462"/>
    </source>
</evidence>
<evidence type="ECO:0000256" key="2">
    <source>
        <dbReference type="ARBA" id="ARBA00001947"/>
    </source>
</evidence>
<evidence type="ECO:0000256" key="4">
    <source>
        <dbReference type="ARBA" id="ARBA00012381"/>
    </source>
</evidence>
<dbReference type="GO" id="GO:0035529">
    <property type="term" value="F:NADH pyrophosphatase activity"/>
    <property type="evidence" value="ECO:0007669"/>
    <property type="project" value="TreeGrafter"/>
</dbReference>
<comment type="catalytic activity">
    <reaction evidence="9">
        <text>a 5'-end NAD(+)-phospho-ribonucleoside in mRNA + H2O = a 5'-end phospho-adenosine-phospho-ribonucleoside in mRNA + beta-nicotinamide D-ribonucleotide + 2 H(+)</text>
        <dbReference type="Rhea" id="RHEA:60876"/>
        <dbReference type="Rhea" id="RHEA-COMP:15698"/>
        <dbReference type="Rhea" id="RHEA-COMP:15719"/>
        <dbReference type="ChEBI" id="CHEBI:14649"/>
        <dbReference type="ChEBI" id="CHEBI:15377"/>
        <dbReference type="ChEBI" id="CHEBI:15378"/>
        <dbReference type="ChEBI" id="CHEBI:144029"/>
        <dbReference type="ChEBI" id="CHEBI:144051"/>
    </reaction>
    <physiologicalReaction direction="left-to-right" evidence="9">
        <dbReference type="Rhea" id="RHEA:60877"/>
    </physiologicalReaction>
</comment>
<dbReference type="InterPro" id="IPR015797">
    <property type="entry name" value="NUDIX_hydrolase-like_dom_sf"/>
</dbReference>
<dbReference type="OrthoDB" id="9791656at2"/>
<evidence type="ECO:0000256" key="7">
    <source>
        <dbReference type="ARBA" id="ARBA00022842"/>
    </source>
</evidence>
<dbReference type="Pfam" id="PF00293">
    <property type="entry name" value="NUDIX"/>
    <property type="match status" value="1"/>
</dbReference>
<dbReference type="PANTHER" id="PTHR42904">
    <property type="entry name" value="NUDIX HYDROLASE, NUDC SUBFAMILY"/>
    <property type="match status" value="1"/>
</dbReference>
<sequence>MPDPIIPEETIAFAGGTRDRADRMRGDAALIRRFWSDPEARVLPLWRGKPLLAEAGGDLSLGWLPSDSPVLEVTTDKPVFLGLEDAGGRPCARFALDISAWEDPAAPDGPPGTFRDATANRHPDLPDTHAFLDLRQEMARLSVQDAADASTAKGVIEWHRSHPFCSRCGTRSEMVHAGWRRECPACGGQHFPRTDPVVIMLITRGSKVLVGRQSMWPRGMWSLLAGFMEPGETLEAAVRREVEEEAFIRVGRVIYVASQPWPFPASLMIACAGEALDEEIRIDEHELEAAMWVEKDEMREALAGRHPVIAPARQGAIARSVIEAWVDGRVPEFR</sequence>
<gene>
    <name evidence="11" type="ORF">SAMN05216258_105269</name>
</gene>
<dbReference type="EMBL" id="FOQH01000005">
    <property type="protein sequence ID" value="SFI25258.1"/>
    <property type="molecule type" value="Genomic_DNA"/>
</dbReference>
<dbReference type="Pfam" id="PF09296">
    <property type="entry name" value="NUDIX-like"/>
    <property type="match status" value="1"/>
</dbReference>
<dbReference type="SUPFAM" id="SSF55811">
    <property type="entry name" value="Nudix"/>
    <property type="match status" value="1"/>
</dbReference>
<dbReference type="InterPro" id="IPR050241">
    <property type="entry name" value="NAD-cap_RNA_hydrolase_NudC"/>
</dbReference>
<evidence type="ECO:0000256" key="5">
    <source>
        <dbReference type="ARBA" id="ARBA00022723"/>
    </source>
</evidence>
<feature type="domain" description="Nudix hydrolase" evidence="10">
    <location>
        <begin position="192"/>
        <end position="315"/>
    </location>
</feature>
<dbReference type="InterPro" id="IPR015376">
    <property type="entry name" value="Znr_NADH_PPase"/>
</dbReference>
<evidence type="ECO:0000256" key="8">
    <source>
        <dbReference type="ARBA" id="ARBA00023027"/>
    </source>
</evidence>
<keyword evidence="5" id="KW-0479">Metal-binding</keyword>
<evidence type="ECO:0000313" key="12">
    <source>
        <dbReference type="Proteomes" id="UP000199377"/>
    </source>
</evidence>
<dbReference type="RefSeq" id="WP_092860097.1">
    <property type="nucleotide sequence ID" value="NZ_FOQH01000005.1"/>
</dbReference>
<dbReference type="Pfam" id="PF09297">
    <property type="entry name" value="Zn_ribbon_NUD"/>
    <property type="match status" value="1"/>
</dbReference>
<dbReference type="Gene3D" id="3.90.79.10">
    <property type="entry name" value="Nucleoside Triphosphate Pyrophosphohydrolase"/>
    <property type="match status" value="1"/>
</dbReference>
<evidence type="ECO:0000256" key="6">
    <source>
        <dbReference type="ARBA" id="ARBA00022801"/>
    </source>
</evidence>
<dbReference type="GO" id="GO:0005829">
    <property type="term" value="C:cytosol"/>
    <property type="evidence" value="ECO:0007669"/>
    <property type="project" value="TreeGrafter"/>
</dbReference>
<evidence type="ECO:0000256" key="3">
    <source>
        <dbReference type="ARBA" id="ARBA00009595"/>
    </source>
</evidence>
<protein>
    <recommendedName>
        <fullName evidence="4">NAD(+) diphosphatase</fullName>
        <ecNumber evidence="4">3.6.1.22</ecNumber>
    </recommendedName>
</protein>
<evidence type="ECO:0000256" key="1">
    <source>
        <dbReference type="ARBA" id="ARBA00001946"/>
    </source>
</evidence>
<dbReference type="EC" id="3.6.1.22" evidence="4"/>
<proteinExistence type="inferred from homology"/>
<keyword evidence="8" id="KW-0520">NAD</keyword>
<accession>A0A1I3GP19</accession>
<evidence type="ECO:0000256" key="9">
    <source>
        <dbReference type="ARBA" id="ARBA00023679"/>
    </source>
</evidence>
<dbReference type="AlphaFoldDB" id="A0A1I3GP19"/>
<keyword evidence="12" id="KW-1185">Reference proteome</keyword>
<evidence type="ECO:0000313" key="11">
    <source>
        <dbReference type="EMBL" id="SFI25258.1"/>
    </source>
</evidence>
<dbReference type="GO" id="GO:0019677">
    <property type="term" value="P:NAD+ catabolic process"/>
    <property type="evidence" value="ECO:0007669"/>
    <property type="project" value="TreeGrafter"/>
</dbReference>
<dbReference type="GO" id="GO:0006742">
    <property type="term" value="P:NADP+ catabolic process"/>
    <property type="evidence" value="ECO:0007669"/>
    <property type="project" value="TreeGrafter"/>
</dbReference>
<keyword evidence="6" id="KW-0378">Hydrolase</keyword>
<keyword evidence="7" id="KW-0460">Magnesium</keyword>
<dbReference type="GO" id="GO:0046872">
    <property type="term" value="F:metal ion binding"/>
    <property type="evidence" value="ECO:0007669"/>
    <property type="project" value="UniProtKB-KW"/>
</dbReference>
<comment type="cofactor">
    <cofactor evidence="1">
        <name>Mg(2+)</name>
        <dbReference type="ChEBI" id="CHEBI:18420"/>
    </cofactor>
</comment>
<dbReference type="InterPro" id="IPR000086">
    <property type="entry name" value="NUDIX_hydrolase_dom"/>
</dbReference>
<dbReference type="Gene3D" id="3.90.79.20">
    <property type="match status" value="1"/>
</dbReference>
<reference evidence="11 12" key="1">
    <citation type="submission" date="2016-10" db="EMBL/GenBank/DDBJ databases">
        <authorList>
            <person name="de Groot N.N."/>
        </authorList>
    </citation>
    <scope>NUCLEOTIDE SEQUENCE [LARGE SCALE GENOMIC DNA]</scope>
    <source>
        <strain evidence="11 12">CGMCC 1.11030</strain>
    </source>
</reference>
<organism evidence="11 12">
    <name type="scientific">Albimonas pacifica</name>
    <dbReference type="NCBI Taxonomy" id="1114924"/>
    <lineage>
        <taxon>Bacteria</taxon>
        <taxon>Pseudomonadati</taxon>
        <taxon>Pseudomonadota</taxon>
        <taxon>Alphaproteobacteria</taxon>
        <taxon>Rhodobacterales</taxon>
        <taxon>Paracoccaceae</taxon>
        <taxon>Albimonas</taxon>
    </lineage>
</organism>
<dbReference type="STRING" id="1114924.SAMN05216258_105269"/>
<dbReference type="InterPro" id="IPR049734">
    <property type="entry name" value="NudC-like_C"/>
</dbReference>
<comment type="similarity">
    <text evidence="3">Belongs to the Nudix hydrolase family. NudC subfamily.</text>
</comment>
<dbReference type="InterPro" id="IPR015375">
    <property type="entry name" value="NADH_PPase-like_N"/>
</dbReference>
<dbReference type="CDD" id="cd03429">
    <property type="entry name" value="NUDIX_NADH_pyrophosphatase_Nudt13"/>
    <property type="match status" value="1"/>
</dbReference>
<comment type="cofactor">
    <cofactor evidence="2">
        <name>Zn(2+)</name>
        <dbReference type="ChEBI" id="CHEBI:29105"/>
    </cofactor>
</comment>
<dbReference type="NCBIfam" id="NF001299">
    <property type="entry name" value="PRK00241.1"/>
    <property type="match status" value="1"/>
</dbReference>
<dbReference type="PANTHER" id="PTHR42904:SF6">
    <property type="entry name" value="NAD-CAPPED RNA HYDROLASE NUDT12"/>
    <property type="match status" value="1"/>
</dbReference>
<dbReference type="Proteomes" id="UP000199377">
    <property type="component" value="Unassembled WGS sequence"/>
</dbReference>
<name>A0A1I3GP19_9RHOB</name>